<dbReference type="PRINTS" id="PR00344">
    <property type="entry name" value="BCTRLSENSOR"/>
</dbReference>
<dbReference type="InterPro" id="IPR004358">
    <property type="entry name" value="Sig_transdc_His_kin-like_C"/>
</dbReference>
<evidence type="ECO:0000259" key="10">
    <source>
        <dbReference type="PROSITE" id="PS50109"/>
    </source>
</evidence>
<dbReference type="SMART" id="SM00388">
    <property type="entry name" value="HisKA"/>
    <property type="match status" value="1"/>
</dbReference>
<dbReference type="AlphaFoldDB" id="A0A3B0RGA2"/>
<dbReference type="Gene3D" id="3.30.565.10">
    <property type="entry name" value="Histidine kinase-like ATPase, C-terminal domain"/>
    <property type="match status" value="1"/>
</dbReference>
<dbReference type="Gene3D" id="6.10.340.10">
    <property type="match status" value="1"/>
</dbReference>
<keyword evidence="5" id="KW-0547">Nucleotide-binding</keyword>
<dbReference type="CDD" id="cd06225">
    <property type="entry name" value="HAMP"/>
    <property type="match status" value="1"/>
</dbReference>
<keyword evidence="4" id="KW-0808">Transferase</keyword>
<comment type="catalytic activity">
    <reaction evidence="1">
        <text>ATP + protein L-histidine = ADP + protein N-phospho-L-histidine.</text>
        <dbReference type="EC" id="2.7.13.3"/>
    </reaction>
</comment>
<dbReference type="InterPro" id="IPR036097">
    <property type="entry name" value="HisK_dim/P_sf"/>
</dbReference>
<evidence type="ECO:0000256" key="6">
    <source>
        <dbReference type="ARBA" id="ARBA00022777"/>
    </source>
</evidence>
<keyword evidence="6" id="KW-0418">Kinase</keyword>
<feature type="transmembrane region" description="Helical" evidence="9">
    <location>
        <begin position="12"/>
        <end position="34"/>
    </location>
</feature>
<dbReference type="Gene3D" id="3.30.450.20">
    <property type="entry name" value="PAS domain"/>
    <property type="match status" value="1"/>
</dbReference>
<dbReference type="InterPro" id="IPR003661">
    <property type="entry name" value="HisK_dim/P_dom"/>
</dbReference>
<gene>
    <name evidence="12" type="ORF">MNBD_DELTA01-947</name>
</gene>
<dbReference type="SUPFAM" id="SSF158472">
    <property type="entry name" value="HAMP domain-like"/>
    <property type="match status" value="1"/>
</dbReference>
<dbReference type="Pfam" id="PF02518">
    <property type="entry name" value="HATPase_c"/>
    <property type="match status" value="1"/>
</dbReference>
<keyword evidence="7" id="KW-0067">ATP-binding</keyword>
<feature type="domain" description="Histidine kinase" evidence="10">
    <location>
        <begin position="382"/>
        <end position="600"/>
    </location>
</feature>
<keyword evidence="9" id="KW-0812">Transmembrane</keyword>
<name>A0A3B0RGA2_9ZZZZ</name>
<proteinExistence type="predicted"/>
<dbReference type="EC" id="2.7.13.3" evidence="2"/>
<dbReference type="InterPro" id="IPR003594">
    <property type="entry name" value="HATPase_dom"/>
</dbReference>
<evidence type="ECO:0000256" key="5">
    <source>
        <dbReference type="ARBA" id="ARBA00022741"/>
    </source>
</evidence>
<dbReference type="SMART" id="SM00304">
    <property type="entry name" value="HAMP"/>
    <property type="match status" value="1"/>
</dbReference>
<evidence type="ECO:0000256" key="9">
    <source>
        <dbReference type="SAM" id="Phobius"/>
    </source>
</evidence>
<dbReference type="PANTHER" id="PTHR43065">
    <property type="entry name" value="SENSOR HISTIDINE KINASE"/>
    <property type="match status" value="1"/>
</dbReference>
<dbReference type="GO" id="GO:0005524">
    <property type="term" value="F:ATP binding"/>
    <property type="evidence" value="ECO:0007669"/>
    <property type="project" value="UniProtKB-KW"/>
</dbReference>
<dbReference type="PROSITE" id="PS50109">
    <property type="entry name" value="HIS_KIN"/>
    <property type="match status" value="1"/>
</dbReference>
<keyword evidence="8" id="KW-0902">Two-component regulatory system</keyword>
<dbReference type="EMBL" id="UOEA01000045">
    <property type="protein sequence ID" value="VAV83673.1"/>
    <property type="molecule type" value="Genomic_DNA"/>
</dbReference>
<evidence type="ECO:0000256" key="2">
    <source>
        <dbReference type="ARBA" id="ARBA00012438"/>
    </source>
</evidence>
<dbReference type="Gene3D" id="1.10.287.130">
    <property type="match status" value="1"/>
</dbReference>
<evidence type="ECO:0000256" key="1">
    <source>
        <dbReference type="ARBA" id="ARBA00000085"/>
    </source>
</evidence>
<dbReference type="CDD" id="cd00082">
    <property type="entry name" value="HisKA"/>
    <property type="match status" value="1"/>
</dbReference>
<keyword evidence="9" id="KW-0472">Membrane</keyword>
<dbReference type="GO" id="GO:0000155">
    <property type="term" value="F:phosphorelay sensor kinase activity"/>
    <property type="evidence" value="ECO:0007669"/>
    <property type="project" value="InterPro"/>
</dbReference>
<evidence type="ECO:0000256" key="4">
    <source>
        <dbReference type="ARBA" id="ARBA00022679"/>
    </source>
</evidence>
<keyword evidence="9" id="KW-1133">Transmembrane helix</keyword>
<dbReference type="InterPro" id="IPR036890">
    <property type="entry name" value="HATPase_C_sf"/>
</dbReference>
<evidence type="ECO:0000256" key="3">
    <source>
        <dbReference type="ARBA" id="ARBA00022553"/>
    </source>
</evidence>
<evidence type="ECO:0000259" key="11">
    <source>
        <dbReference type="PROSITE" id="PS50885"/>
    </source>
</evidence>
<dbReference type="Pfam" id="PF00672">
    <property type="entry name" value="HAMP"/>
    <property type="match status" value="1"/>
</dbReference>
<dbReference type="SUPFAM" id="SSF55874">
    <property type="entry name" value="ATPase domain of HSP90 chaperone/DNA topoisomerase II/histidine kinase"/>
    <property type="match status" value="1"/>
</dbReference>
<dbReference type="InterPro" id="IPR005467">
    <property type="entry name" value="His_kinase_dom"/>
</dbReference>
<protein>
    <recommendedName>
        <fullName evidence="2">histidine kinase</fullName>
        <ecNumber evidence="2">2.7.13.3</ecNumber>
    </recommendedName>
</protein>
<evidence type="ECO:0000256" key="7">
    <source>
        <dbReference type="ARBA" id="ARBA00022840"/>
    </source>
</evidence>
<dbReference type="PANTHER" id="PTHR43065:SF10">
    <property type="entry name" value="PEROXIDE STRESS-ACTIVATED HISTIDINE KINASE MAK3"/>
    <property type="match status" value="1"/>
</dbReference>
<feature type="domain" description="HAMP" evidence="11">
    <location>
        <begin position="305"/>
        <end position="358"/>
    </location>
</feature>
<dbReference type="SMART" id="SM00387">
    <property type="entry name" value="HATPase_c"/>
    <property type="match status" value="1"/>
</dbReference>
<feature type="transmembrane region" description="Helical" evidence="9">
    <location>
        <begin position="284"/>
        <end position="304"/>
    </location>
</feature>
<keyword evidence="3" id="KW-0597">Phosphoprotein</keyword>
<sequence>MIASKLKKSLVLKTTVIFLIAAMVPFVLASLFYYKSSRSALSAEIASSLQTKTELIRDAVDARVSLLRSNAVAWADLEVMHDILTDDVDNRISKLIDSLMKDYDIAGDIYIINRKAEVVASNNMKATEATITAPWLHELLIGGIITSDVHPSIITGEDVIAFIVPVSSSFQGLDIIGGLLLEYRVGDLRKLAYKSDSTVISILTKEGRVVSAYPPENPFTRAQGKTGSEHGLYSKSGGVISAPGYIAAVAKTRGNSDFSGFNWNVIVAIDEASAMAPIKRIQHISIAIGLTGTILILGLVTIFARRITRPLKELSHTADLIANTKDFSLSAHSSSKDEVGRLAAAFNRMISEVNLYVKRIRKMEDDLIRADKLSALGELSAGMAHEVKNPLGIIKSSAELLSTKLDQDESSGRLAAAITEESARLEKFLETFLQFARPMPPQMGKYRINEIVEKALPLLSRHMESAKIKLVKTLGNTLPSVYTDDNQVNQVLVNIIINAVQAMPEGGTISISTEESAEYPPFNPTRQMKVIIINITDTGYGITPDDKDKVFNPFFTTKEKGTGLGLTIVYRIIGNLGGWVNIDNVKPHGTAFKIYLPTEADTTGKDESE</sequence>
<dbReference type="PROSITE" id="PS50885">
    <property type="entry name" value="HAMP"/>
    <property type="match status" value="1"/>
</dbReference>
<evidence type="ECO:0000256" key="8">
    <source>
        <dbReference type="ARBA" id="ARBA00023012"/>
    </source>
</evidence>
<dbReference type="Pfam" id="PF00512">
    <property type="entry name" value="HisKA"/>
    <property type="match status" value="1"/>
</dbReference>
<dbReference type="SUPFAM" id="SSF47384">
    <property type="entry name" value="Homodimeric domain of signal transducing histidine kinase"/>
    <property type="match status" value="1"/>
</dbReference>
<evidence type="ECO:0000313" key="12">
    <source>
        <dbReference type="EMBL" id="VAV83673.1"/>
    </source>
</evidence>
<accession>A0A3B0RGA2</accession>
<dbReference type="GO" id="GO:0016020">
    <property type="term" value="C:membrane"/>
    <property type="evidence" value="ECO:0007669"/>
    <property type="project" value="InterPro"/>
</dbReference>
<reference evidence="12" key="1">
    <citation type="submission" date="2018-06" db="EMBL/GenBank/DDBJ databases">
        <authorList>
            <person name="Zhirakovskaya E."/>
        </authorList>
    </citation>
    <scope>NUCLEOTIDE SEQUENCE</scope>
</reference>
<organism evidence="12">
    <name type="scientific">hydrothermal vent metagenome</name>
    <dbReference type="NCBI Taxonomy" id="652676"/>
    <lineage>
        <taxon>unclassified sequences</taxon>
        <taxon>metagenomes</taxon>
        <taxon>ecological metagenomes</taxon>
    </lineage>
</organism>
<dbReference type="InterPro" id="IPR003660">
    <property type="entry name" value="HAMP_dom"/>
</dbReference>